<dbReference type="InterPro" id="IPR036651">
    <property type="entry name" value="Gln_synt_N_sf"/>
</dbReference>
<dbReference type="EMBL" id="JACIGK010000002">
    <property type="protein sequence ID" value="MBB4264780.1"/>
    <property type="molecule type" value="Genomic_DNA"/>
</dbReference>
<evidence type="ECO:0000256" key="1">
    <source>
        <dbReference type="ARBA" id="ARBA00001946"/>
    </source>
</evidence>
<gene>
    <name evidence="13" type="ORF">GGD89_000387</name>
</gene>
<dbReference type="Gene3D" id="3.30.590.10">
    <property type="entry name" value="Glutamine synthetase/guanido kinase, catalytic domain"/>
    <property type="match status" value="1"/>
</dbReference>
<evidence type="ECO:0000256" key="6">
    <source>
        <dbReference type="ARBA" id="ARBA00022840"/>
    </source>
</evidence>
<dbReference type="EC" id="6.3.1.2" evidence="13"/>
<comment type="caution">
    <text evidence="13">The sequence shown here is derived from an EMBL/GenBank/DDBJ whole genome shotgun (WGS) entry which is preliminary data.</text>
</comment>
<dbReference type="Proteomes" id="UP000554286">
    <property type="component" value="Unassembled WGS sequence"/>
</dbReference>
<keyword evidence="4 13" id="KW-0436">Ligase</keyword>
<protein>
    <submittedName>
        <fullName evidence="13">Glutamine synthetase</fullName>
        <ecNumber evidence="13">6.3.1.2</ecNumber>
    </submittedName>
</protein>
<dbReference type="InterPro" id="IPR008146">
    <property type="entry name" value="Gln_synth_cat_dom"/>
</dbReference>
<organism evidence="13 14">
    <name type="scientific">Roseospira visakhapatnamensis</name>
    <dbReference type="NCBI Taxonomy" id="390880"/>
    <lineage>
        <taxon>Bacteria</taxon>
        <taxon>Pseudomonadati</taxon>
        <taxon>Pseudomonadota</taxon>
        <taxon>Alphaproteobacteria</taxon>
        <taxon>Rhodospirillales</taxon>
        <taxon>Rhodospirillaceae</taxon>
        <taxon>Roseospira</taxon>
    </lineage>
</organism>
<keyword evidence="5" id="KW-0547">Nucleotide-binding</keyword>
<keyword evidence="6" id="KW-0067">ATP-binding</keyword>
<evidence type="ECO:0000256" key="2">
    <source>
        <dbReference type="ARBA" id="ARBA00003117"/>
    </source>
</evidence>
<keyword evidence="14" id="KW-1185">Reference proteome</keyword>
<dbReference type="InterPro" id="IPR008147">
    <property type="entry name" value="Gln_synt_N"/>
</dbReference>
<dbReference type="Pfam" id="PF00120">
    <property type="entry name" value="Gln-synt_C"/>
    <property type="match status" value="1"/>
</dbReference>
<dbReference type="FunFam" id="3.30.590.10:FF:000005">
    <property type="entry name" value="Probable glutamine synthetase"/>
    <property type="match status" value="1"/>
</dbReference>
<evidence type="ECO:0000256" key="7">
    <source>
        <dbReference type="ARBA" id="ARBA00023231"/>
    </source>
</evidence>
<comment type="cofactor">
    <cofactor evidence="1">
        <name>Mg(2+)</name>
        <dbReference type="ChEBI" id="CHEBI:18420"/>
    </cofactor>
</comment>
<dbReference type="AlphaFoldDB" id="A0A7W6RAD8"/>
<sequence length="479" mass="52837">MTLPDTPSPLPSPDDTPASPADGPHDDRPGPGDLAGLEAWVRTRGITEVECMVSDLSGVPRGKILPARKFLSSLRNKGLRLPESVFTQTVTGGYPDDDPIGIEDQDVLLVPDPTTVRMVPWYDEPTAQVISDCVYHAGAPVTVAPRHVLQRVLALYAARGWHPIVAPELEFFLVKINDDPDYPLEPPPGRSGRAETGSQAYGIDAVNEFDPLFEDIYDHCEAQGLDVDTLHHEAGAAQMEINFNHGDSLALADQVFLFKRTVRQVALSHKVYATFMAKPLEGQPGSSMHLHQSIIGAEDGRNLFADADGADSDLFRWHIAGLQRHLPEAMLLLAPNVNSYRRLVPDWGAPINMHWGYDNRTVSLRVPYSDAASRRVENRLSGADANPYLAIAASLACGYLGMVEQTDPSRPIKGSAYSRAHALPRHLPDAVERFSRARALQDVLGEDFARVLISVKWAEWDAYQHVISSWEREYLLLNV</sequence>
<evidence type="ECO:0000256" key="9">
    <source>
        <dbReference type="RuleBase" id="RU000384"/>
    </source>
</evidence>
<name>A0A7W6RAD8_9PROT</name>
<dbReference type="GO" id="GO:0005524">
    <property type="term" value="F:ATP binding"/>
    <property type="evidence" value="ECO:0007669"/>
    <property type="project" value="UniProtKB-KW"/>
</dbReference>
<dbReference type="PANTHER" id="PTHR43785:SF3">
    <property type="entry name" value="GS CATALYTIC DOMAIN-CONTAINING PROTEIN"/>
    <property type="match status" value="1"/>
</dbReference>
<comment type="similarity">
    <text evidence="3 8 9">Belongs to the glutamine synthetase family.</text>
</comment>
<dbReference type="InterPro" id="IPR014746">
    <property type="entry name" value="Gln_synth/guanido_kin_cat_dom"/>
</dbReference>
<dbReference type="SMART" id="SM01230">
    <property type="entry name" value="Gln-synt_C"/>
    <property type="match status" value="1"/>
</dbReference>
<dbReference type="SUPFAM" id="SSF55931">
    <property type="entry name" value="Glutamine synthetase/guanido kinase"/>
    <property type="match status" value="1"/>
</dbReference>
<dbReference type="SUPFAM" id="SSF54368">
    <property type="entry name" value="Glutamine synthetase, N-terminal domain"/>
    <property type="match status" value="1"/>
</dbReference>
<dbReference type="GO" id="GO:0004356">
    <property type="term" value="F:glutamine synthetase activity"/>
    <property type="evidence" value="ECO:0007669"/>
    <property type="project" value="UniProtKB-EC"/>
</dbReference>
<evidence type="ECO:0000259" key="12">
    <source>
        <dbReference type="PROSITE" id="PS51987"/>
    </source>
</evidence>
<evidence type="ECO:0000313" key="13">
    <source>
        <dbReference type="EMBL" id="MBB4264780.1"/>
    </source>
</evidence>
<dbReference type="GO" id="GO:0006598">
    <property type="term" value="P:polyamine catabolic process"/>
    <property type="evidence" value="ECO:0007669"/>
    <property type="project" value="TreeGrafter"/>
</dbReference>
<evidence type="ECO:0000256" key="3">
    <source>
        <dbReference type="ARBA" id="ARBA00009897"/>
    </source>
</evidence>
<feature type="domain" description="GS beta-grasp" evidence="11">
    <location>
        <begin position="35"/>
        <end position="138"/>
    </location>
</feature>
<comment type="function">
    <text evidence="2">Catalyzes the ATP-dependent biosynthesis of glutamine from glutamate and ammonia.</text>
</comment>
<accession>A0A7W6RAD8</accession>
<feature type="region of interest" description="Disordered" evidence="10">
    <location>
        <begin position="1"/>
        <end position="35"/>
    </location>
</feature>
<dbReference type="PROSITE" id="PS51986">
    <property type="entry name" value="GS_BETA_GRASP"/>
    <property type="match status" value="1"/>
</dbReference>
<keyword evidence="7" id="KW-0535">Nitrogen fixation</keyword>
<dbReference type="GO" id="GO:0006542">
    <property type="term" value="P:glutamine biosynthetic process"/>
    <property type="evidence" value="ECO:0007669"/>
    <property type="project" value="InterPro"/>
</dbReference>
<evidence type="ECO:0000259" key="11">
    <source>
        <dbReference type="PROSITE" id="PS51986"/>
    </source>
</evidence>
<feature type="compositionally biased region" description="Pro residues" evidence="10">
    <location>
        <begin position="1"/>
        <end position="14"/>
    </location>
</feature>
<reference evidence="13 14" key="1">
    <citation type="submission" date="2020-08" db="EMBL/GenBank/DDBJ databases">
        <title>Genome sequencing of Purple Non-Sulfur Bacteria from various extreme environments.</title>
        <authorList>
            <person name="Mayer M."/>
        </authorList>
    </citation>
    <scope>NUCLEOTIDE SEQUENCE [LARGE SCALE GENOMIC DNA]</scope>
    <source>
        <strain evidence="13 14">JA131</strain>
    </source>
</reference>
<proteinExistence type="inferred from homology"/>
<evidence type="ECO:0000256" key="8">
    <source>
        <dbReference type="PROSITE-ProRule" id="PRU01330"/>
    </source>
</evidence>
<evidence type="ECO:0000313" key="14">
    <source>
        <dbReference type="Proteomes" id="UP000554286"/>
    </source>
</evidence>
<dbReference type="PROSITE" id="PS51987">
    <property type="entry name" value="GS_CATALYTIC"/>
    <property type="match status" value="1"/>
</dbReference>
<evidence type="ECO:0000256" key="5">
    <source>
        <dbReference type="ARBA" id="ARBA00022741"/>
    </source>
</evidence>
<dbReference type="Gene3D" id="3.10.20.70">
    <property type="entry name" value="Glutamine synthetase, N-terminal domain"/>
    <property type="match status" value="1"/>
</dbReference>
<dbReference type="PANTHER" id="PTHR43785">
    <property type="entry name" value="GAMMA-GLUTAMYLPUTRESCINE SYNTHETASE"/>
    <property type="match status" value="1"/>
</dbReference>
<evidence type="ECO:0000256" key="10">
    <source>
        <dbReference type="SAM" id="MobiDB-lite"/>
    </source>
</evidence>
<evidence type="ECO:0000256" key="4">
    <source>
        <dbReference type="ARBA" id="ARBA00022598"/>
    </source>
</evidence>
<feature type="domain" description="GS catalytic" evidence="12">
    <location>
        <begin position="145"/>
        <end position="479"/>
    </location>
</feature>